<comment type="caution">
    <text evidence="2">The sequence shown here is derived from an EMBL/GenBank/DDBJ whole genome shotgun (WGS) entry which is preliminary data.</text>
</comment>
<sequence>MGPLSIMKLTNFLISSSALASATLFMCASASASILGLTSFDLLDPEPDLPARAQNSRAAWDDYNLTLSHSVQGTLQLRWQAQAGMSQYKVAYQLASGEWVETHVQSNILDLSTLVEQPTSFKVVGCLTATQCDDYGNELSAQVSDVGANALFIYLPQYVPADEGFRISWSAVTEAQQYQLQRADFGGQYHTVSTVHHQPEFPDFHYDEQALAAGQYCYRVNVVLANEVTSQSLPVCTQVAMREMATPSGFLAESTEPGVYNLNWQPVERAHYYQLERETLTLETVRVEQSTEGVEPSLVLASPMMRAAMPSAIPLTMSAMASSSRSARVLTLPAASPVLEQQKFTKTWQSIESRKVTHKTQVHTLGTFELGGAQNYRLSACDRNNTCSKPHPMSYQVPISNAVNAKATGAKAGKSTTDQNAVSLTWDPVPDADMYTVKMRRKGAQWESYFTGITETQFSEKIRLAGEYHFEIQACIKEGYCGEVVPVGNTVTFTLNSPNNAMTPEYILVPNKVNAGEPFDVKWRAPRQQGFVEFELQGELSSTLKRDKTDNFGYDAQSGFYYDTRPALPHGREYCYKVRAWYEGQVGSYTGTECTVVGTKVFDAVRFMNANLVSAQTVSISWEKKSGATNYLLEFQKKTADGKIEWQPMYLGPESSITQSIDPFHLTQYQRLGHLGYRVSACNAQNVCGDFMRAFLRGLSTSHFGKTASANSKAPACLYVPAQVAAGQSVPITWCDAQADGVVAYDIEGETSSTIFTATAQNAPRNMHTLMETHRTPAAGRSYCYKARARYADGSVSGYTATQCTQVGALAFEPVSYFDAHMSAHNRVSLAWGKVIGAEFYLLEFQTKNSAGMVEWLPIYFGPGQTATQTLDTFHYAQFRQANHLGYRVSACDQAGYCGDHKRDYIQSLSASNFSPVALPINQVPACIYVPSKVVGGKNVPVKWCGAQSQEVAEYQVLGELSNVIYSSRPEMASKDPQGVFELKRTLAHGREYCYKVRTVMHDGSMSDFTPKVCTQVGDINYQAPTSVTLNFVAEGSNQYFVKWPAVVGASKYRLELQTALGQWAPLSCDVTSFTQQGKPYYGCTILLGEGDKVPELGWSVLRISACNANGGGCGNYIRVPVMQAPILSGSRTLTWTSPVDTHYFILERAQCSSSCSATTSLDWQHVTQTTESQYKQPTTDKGKYLYRVKGCNTVQCSPWSNTVEASSKKQVIFIHTDLLGSPVAESTLN</sequence>
<dbReference type="AlphaFoldDB" id="A0A167NH40"/>
<dbReference type="Gene3D" id="2.60.40.10">
    <property type="entry name" value="Immunoglobulins"/>
    <property type="match status" value="3"/>
</dbReference>
<reference evidence="2 3" key="1">
    <citation type="submission" date="2013-07" db="EMBL/GenBank/DDBJ databases">
        <title>Comparative Genomic and Metabolomic Analysis of Twelve Strains of Pseudoalteromonas luteoviolacea.</title>
        <authorList>
            <person name="Vynne N.G."/>
            <person name="Mansson M."/>
            <person name="Gram L."/>
        </authorList>
    </citation>
    <scope>NUCLEOTIDE SEQUENCE [LARGE SCALE GENOMIC DNA]</scope>
    <source>
        <strain evidence="2 3">CPMOR-1</strain>
    </source>
</reference>
<name>A0A167NH40_9GAMM</name>
<dbReference type="InterPro" id="IPR036116">
    <property type="entry name" value="FN3_sf"/>
</dbReference>
<evidence type="ECO:0000313" key="2">
    <source>
        <dbReference type="EMBL" id="KZN68265.1"/>
    </source>
</evidence>
<protein>
    <recommendedName>
        <fullName evidence="4">Fibronectin type-III domain-containing protein</fullName>
    </recommendedName>
</protein>
<feature type="chain" id="PRO_5007890752" description="Fibronectin type-III domain-containing protein" evidence="1">
    <location>
        <begin position="21"/>
        <end position="1230"/>
    </location>
</feature>
<evidence type="ECO:0008006" key="4">
    <source>
        <dbReference type="Google" id="ProtNLM"/>
    </source>
</evidence>
<dbReference type="InterPro" id="IPR013783">
    <property type="entry name" value="Ig-like_fold"/>
</dbReference>
<dbReference type="EMBL" id="AUYC01000002">
    <property type="protein sequence ID" value="KZN68265.1"/>
    <property type="molecule type" value="Genomic_DNA"/>
</dbReference>
<evidence type="ECO:0000313" key="3">
    <source>
        <dbReference type="Proteomes" id="UP000076486"/>
    </source>
</evidence>
<proteinExistence type="predicted"/>
<dbReference type="PATRIC" id="fig|1365248.3.peg.176"/>
<evidence type="ECO:0000256" key="1">
    <source>
        <dbReference type="SAM" id="SignalP"/>
    </source>
</evidence>
<feature type="signal peptide" evidence="1">
    <location>
        <begin position="1"/>
        <end position="20"/>
    </location>
</feature>
<dbReference type="Proteomes" id="UP000076486">
    <property type="component" value="Unassembled WGS sequence"/>
</dbReference>
<dbReference type="SUPFAM" id="SSF49265">
    <property type="entry name" value="Fibronectin type III"/>
    <property type="match status" value="2"/>
</dbReference>
<organism evidence="2 3">
    <name type="scientific">Pseudoalteromonas luteoviolacea CPMOR-1</name>
    <dbReference type="NCBI Taxonomy" id="1365248"/>
    <lineage>
        <taxon>Bacteria</taxon>
        <taxon>Pseudomonadati</taxon>
        <taxon>Pseudomonadota</taxon>
        <taxon>Gammaproteobacteria</taxon>
        <taxon>Alteromonadales</taxon>
        <taxon>Pseudoalteromonadaceae</taxon>
        <taxon>Pseudoalteromonas</taxon>
    </lineage>
</organism>
<gene>
    <name evidence="2" type="ORF">N473_07515</name>
</gene>
<keyword evidence="1" id="KW-0732">Signal</keyword>
<accession>A0A167NH40</accession>